<evidence type="ECO:0000313" key="2">
    <source>
        <dbReference type="Proteomes" id="UP001143856"/>
    </source>
</evidence>
<accession>A0ACC1PI56</accession>
<proteinExistence type="predicted"/>
<gene>
    <name evidence="1" type="ORF">NUW58_g1880</name>
</gene>
<evidence type="ECO:0000313" key="1">
    <source>
        <dbReference type="EMBL" id="KAJ2993297.1"/>
    </source>
</evidence>
<dbReference type="EMBL" id="JAPDGR010000222">
    <property type="protein sequence ID" value="KAJ2993297.1"/>
    <property type="molecule type" value="Genomic_DNA"/>
</dbReference>
<name>A0ACC1PI56_9PEZI</name>
<reference evidence="1" key="1">
    <citation type="submission" date="2022-10" db="EMBL/GenBank/DDBJ databases">
        <title>Genome Sequence of Xylaria curta.</title>
        <authorList>
            <person name="Buettner E."/>
        </authorList>
    </citation>
    <scope>NUCLEOTIDE SEQUENCE</scope>
    <source>
        <strain evidence="1">Babe10</strain>
    </source>
</reference>
<sequence length="523" mass="58216">MSVDRDTKSSGDGSAEKATEMNHESQVSDLGPMPKHAINNDPDEAQKLVAAHAGEIIILSAEEQTKLLRKIDWHMMPFLSIVYGLNYLDKTTLSYASVMGFKTDLNIGVSEYNWVASIFYFGYLVWEWPTNWLLQRLPLAKYSAFNVILWGSILALTAAVKNFGGALAVRFFLGAAEAAVSPGFVLFTSQWYTMPEQGTRVSWWFSFNGWGQIVGGVIAYGIAVGTEQHPLLIKGWQLIFLVFGLFTVLMGFLFLYWMPDSQLNARFLTEHERLMAVERIRGNQQGVGNKHFKWYQCKEAFTDPMIWAFVLFSLFANIPNGGITNYFSQLIVAFGFTPNQSLLLGIPAGAVQVVTLIGFGHLGRRFNNRILINSIGPLIAILGLFLIRFLPIENRGGRLAGYYLYGSASTGFVCVLSLLSSNVAGWTKKTTAATMYLIAYCVGNIIGPQAFQPGDAPTYHTATTVVLVSWILAYLILILIYFGCRQRNAINASMRAAPGYSKIEGQEFMDLTDRENPEFVYAL</sequence>
<keyword evidence="2" id="KW-1185">Reference proteome</keyword>
<organism evidence="1 2">
    <name type="scientific">Xylaria curta</name>
    <dbReference type="NCBI Taxonomy" id="42375"/>
    <lineage>
        <taxon>Eukaryota</taxon>
        <taxon>Fungi</taxon>
        <taxon>Dikarya</taxon>
        <taxon>Ascomycota</taxon>
        <taxon>Pezizomycotina</taxon>
        <taxon>Sordariomycetes</taxon>
        <taxon>Xylariomycetidae</taxon>
        <taxon>Xylariales</taxon>
        <taxon>Xylariaceae</taxon>
        <taxon>Xylaria</taxon>
    </lineage>
</organism>
<protein>
    <submittedName>
        <fullName evidence="1">Uncharacterized protein</fullName>
    </submittedName>
</protein>
<dbReference type="Proteomes" id="UP001143856">
    <property type="component" value="Unassembled WGS sequence"/>
</dbReference>
<comment type="caution">
    <text evidence="1">The sequence shown here is derived from an EMBL/GenBank/DDBJ whole genome shotgun (WGS) entry which is preliminary data.</text>
</comment>